<dbReference type="AlphaFoldDB" id="A0A844Z9S9"/>
<feature type="region of interest" description="Disordered" evidence="1">
    <location>
        <begin position="207"/>
        <end position="238"/>
    </location>
</feature>
<evidence type="ECO:0000313" key="2">
    <source>
        <dbReference type="EMBL" id="MXO83956.1"/>
    </source>
</evidence>
<evidence type="ECO:0000256" key="1">
    <source>
        <dbReference type="SAM" id="MobiDB-lite"/>
    </source>
</evidence>
<reference evidence="2 3" key="1">
    <citation type="submission" date="2019-12" db="EMBL/GenBank/DDBJ databases">
        <title>Genomic-based taxomic classification of the family Erythrobacteraceae.</title>
        <authorList>
            <person name="Xu L."/>
        </authorList>
    </citation>
    <scope>NUCLEOTIDE SEQUENCE [LARGE SCALE GENOMIC DNA]</scope>
    <source>
        <strain evidence="2 3">KCTC 42006</strain>
    </source>
</reference>
<comment type="caution">
    <text evidence="2">The sequence shown here is derived from an EMBL/GenBank/DDBJ whole genome shotgun (WGS) entry which is preliminary data.</text>
</comment>
<name>A0A844Z9S9_9SPHN</name>
<dbReference type="EMBL" id="WTYZ01000001">
    <property type="protein sequence ID" value="MXO83956.1"/>
    <property type="molecule type" value="Genomic_DNA"/>
</dbReference>
<accession>A0A844Z9S9</accession>
<dbReference type="Gene3D" id="3.30.530.20">
    <property type="match status" value="1"/>
</dbReference>
<feature type="compositionally biased region" description="Basic and acidic residues" evidence="1">
    <location>
        <begin position="217"/>
        <end position="227"/>
    </location>
</feature>
<keyword evidence="3" id="KW-1185">Reference proteome</keyword>
<feature type="compositionally biased region" description="Acidic residues" evidence="1">
    <location>
        <begin position="207"/>
        <end position="216"/>
    </location>
</feature>
<gene>
    <name evidence="2" type="ORF">GRI35_11325</name>
</gene>
<evidence type="ECO:0000313" key="3">
    <source>
        <dbReference type="Proteomes" id="UP000460290"/>
    </source>
</evidence>
<protein>
    <submittedName>
        <fullName evidence="2">SRPBCC family protein</fullName>
    </submittedName>
</protein>
<dbReference type="InterPro" id="IPR023393">
    <property type="entry name" value="START-like_dom_sf"/>
</dbReference>
<dbReference type="Proteomes" id="UP000460290">
    <property type="component" value="Unassembled WGS sequence"/>
</dbReference>
<organism evidence="2 3">
    <name type="scientific">Pontixanthobacter aestiaquae</name>
    <dbReference type="NCBI Taxonomy" id="1509367"/>
    <lineage>
        <taxon>Bacteria</taxon>
        <taxon>Pseudomonadati</taxon>
        <taxon>Pseudomonadota</taxon>
        <taxon>Alphaproteobacteria</taxon>
        <taxon>Sphingomonadales</taxon>
        <taxon>Erythrobacteraceae</taxon>
        <taxon>Pontixanthobacter</taxon>
    </lineage>
</organism>
<dbReference type="SUPFAM" id="SSF55961">
    <property type="entry name" value="Bet v1-like"/>
    <property type="match status" value="1"/>
</dbReference>
<dbReference type="OrthoDB" id="5735475at2"/>
<proteinExistence type="predicted"/>
<sequence>MTLAGLAAMAAIPANAKVVELEDSAFVTRDTKVVSADLREAWLALTQPGSWWNSAHTFSGDSANMMLTPQAGGCFCERIPENDTAKTVGLAGSVKHMSVILAMPDQALRMEGALGPLQSEPVNAILTVTLAKDGDGTRITFEYAVGGYMRFEVPSIAKAVDGVMSQQLGGLAELLGEVEDPDATKEPKAEPVTTDAVEQAADLDAVEAAEGDSEQDPDAKIEPKISVDEAFGDLVEDR</sequence>